<dbReference type="RefSeq" id="XP_028493032.1">
    <property type="nucleotide sequence ID" value="XM_028643414.1"/>
</dbReference>
<proteinExistence type="predicted"/>
<dbReference type="Proteomes" id="UP000267145">
    <property type="component" value="Unassembled WGS sequence"/>
</dbReference>
<organism evidence="2 3">
    <name type="scientific">Verticillium nonalfalfae</name>
    <dbReference type="NCBI Taxonomy" id="1051616"/>
    <lineage>
        <taxon>Eukaryota</taxon>
        <taxon>Fungi</taxon>
        <taxon>Dikarya</taxon>
        <taxon>Ascomycota</taxon>
        <taxon>Pezizomycotina</taxon>
        <taxon>Sordariomycetes</taxon>
        <taxon>Hypocreomycetidae</taxon>
        <taxon>Glomerellales</taxon>
        <taxon>Plectosphaerellaceae</taxon>
        <taxon>Verticillium</taxon>
    </lineage>
</organism>
<evidence type="ECO:0000256" key="1">
    <source>
        <dbReference type="SAM" id="MobiDB-lite"/>
    </source>
</evidence>
<dbReference type="GeneID" id="39613028"/>
<protein>
    <submittedName>
        <fullName evidence="2">Uncharacterized protein</fullName>
    </submittedName>
</protein>
<comment type="caution">
    <text evidence="2">The sequence shown here is derived from an EMBL/GenBank/DDBJ whole genome shotgun (WGS) entry which is preliminary data.</text>
</comment>
<reference evidence="2 3" key="1">
    <citation type="submission" date="2018-10" db="EMBL/GenBank/DDBJ databases">
        <title>Genome sequence of Verticillium nonalfalfae VnAa140.</title>
        <authorList>
            <person name="Stajich J.E."/>
            <person name="Kasson M.T."/>
        </authorList>
    </citation>
    <scope>NUCLEOTIDE SEQUENCE [LARGE SCALE GENOMIC DNA]</scope>
    <source>
        <strain evidence="2 3">VnAa140</strain>
    </source>
</reference>
<evidence type="ECO:0000313" key="2">
    <source>
        <dbReference type="EMBL" id="RNJ54874.1"/>
    </source>
</evidence>
<name>A0A3M9Y3K8_9PEZI</name>
<accession>A0A3M9Y3K8</accession>
<evidence type="ECO:0000313" key="3">
    <source>
        <dbReference type="Proteomes" id="UP000267145"/>
    </source>
</evidence>
<dbReference type="AlphaFoldDB" id="A0A3M9Y3K8"/>
<keyword evidence="3" id="KW-1185">Reference proteome</keyword>
<dbReference type="EMBL" id="RBVV01000091">
    <property type="protein sequence ID" value="RNJ54874.1"/>
    <property type="molecule type" value="Genomic_DNA"/>
</dbReference>
<gene>
    <name evidence="2" type="ORF">D7B24_009339</name>
</gene>
<sequence length="114" mass="12363">MAGAKVRVTITSRTHLDGPSSLSWFMVGLTVLDARGGYTAGRHLPSRNPMNDPSPGRPRPLTMLHPRWNLPNPPLATVSIGFRLDNPMLLQTQPISSTPVFAENLALSVQGILL</sequence>
<feature type="region of interest" description="Disordered" evidence="1">
    <location>
        <begin position="40"/>
        <end position="60"/>
    </location>
</feature>